<proteinExistence type="predicted"/>
<name>A0A2P7BNQ9_9HYPH</name>
<dbReference type="Proteomes" id="UP000241444">
    <property type="component" value="Unassembled WGS sequence"/>
</dbReference>
<evidence type="ECO:0000313" key="3">
    <source>
        <dbReference type="Proteomes" id="UP000241444"/>
    </source>
</evidence>
<protein>
    <recommendedName>
        <fullName evidence="1">PhnB-like domain-containing protein</fullName>
    </recommendedName>
</protein>
<evidence type="ECO:0000313" key="2">
    <source>
        <dbReference type="EMBL" id="PSH68055.1"/>
    </source>
</evidence>
<reference evidence="3" key="1">
    <citation type="submission" date="2017-11" db="EMBL/GenBank/DDBJ databases">
        <authorList>
            <person name="Kuznetsova I."/>
            <person name="Sazanova A."/>
            <person name="Chirak E."/>
            <person name="Safronova V."/>
            <person name="Willems A."/>
        </authorList>
    </citation>
    <scope>NUCLEOTIDE SEQUENCE [LARGE SCALE GENOMIC DNA]</scope>
    <source>
        <strain evidence="3">STM 196</strain>
    </source>
</reference>
<dbReference type="CDD" id="cd06588">
    <property type="entry name" value="PhnB_like"/>
    <property type="match status" value="1"/>
</dbReference>
<organism evidence="2 3">
    <name type="scientific">Phyllobacterium brassicacearum</name>
    <dbReference type="NCBI Taxonomy" id="314235"/>
    <lineage>
        <taxon>Bacteria</taxon>
        <taxon>Pseudomonadati</taxon>
        <taxon>Pseudomonadota</taxon>
        <taxon>Alphaproteobacteria</taxon>
        <taxon>Hyphomicrobiales</taxon>
        <taxon>Phyllobacteriaceae</taxon>
        <taxon>Phyllobacterium</taxon>
    </lineage>
</organism>
<sequence length="161" mass="18228">MTIRTRISPNLWFDFNAKEAVDFYVSVFPNSKVMRTSHYLKDSSGPEGEIMTIEFQLDGLIFTAINGGPQFKFNEAVSFLVECKDQTEVDRYWSALLEDGGEPGPCGWLKDRFGLSWQVNWTPLIDMLLDADKEKAGRAMQAMLKMGKLDVAALQTAYAER</sequence>
<dbReference type="RefSeq" id="WP_106712093.1">
    <property type="nucleotide sequence ID" value="NZ_PGGO01000011.1"/>
</dbReference>
<dbReference type="InterPro" id="IPR029068">
    <property type="entry name" value="Glyas_Bleomycin-R_OHBP_Dase"/>
</dbReference>
<dbReference type="PANTHER" id="PTHR33990:SF2">
    <property type="entry name" value="PHNB-LIKE DOMAIN-CONTAINING PROTEIN"/>
    <property type="match status" value="1"/>
</dbReference>
<feature type="domain" description="PhnB-like" evidence="1">
    <location>
        <begin position="6"/>
        <end position="119"/>
    </location>
</feature>
<dbReference type="InterPro" id="IPR009725">
    <property type="entry name" value="3_dmu_93_MTrfase"/>
</dbReference>
<gene>
    <name evidence="2" type="ORF">CU102_15975</name>
</gene>
<dbReference type="Gene3D" id="3.10.180.10">
    <property type="entry name" value="2,3-Dihydroxybiphenyl 1,2-Dioxygenase, domain 1"/>
    <property type="match status" value="1"/>
</dbReference>
<accession>A0A2P7BNQ9</accession>
<dbReference type="SUPFAM" id="SSF54593">
    <property type="entry name" value="Glyoxalase/Bleomycin resistance protein/Dihydroxybiphenyl dioxygenase"/>
    <property type="match status" value="1"/>
</dbReference>
<dbReference type="InterPro" id="IPR028973">
    <property type="entry name" value="PhnB-like"/>
</dbReference>
<comment type="caution">
    <text evidence="2">The sequence shown here is derived from an EMBL/GenBank/DDBJ whole genome shotgun (WGS) entry which is preliminary data.</text>
</comment>
<dbReference type="PANTHER" id="PTHR33990">
    <property type="entry name" value="PROTEIN YJDN-RELATED"/>
    <property type="match status" value="1"/>
</dbReference>
<dbReference type="Pfam" id="PF06983">
    <property type="entry name" value="3-dmu-9_3-mt"/>
    <property type="match status" value="1"/>
</dbReference>
<dbReference type="OrthoDB" id="9806473at2"/>
<dbReference type="AlphaFoldDB" id="A0A2P7BNQ9"/>
<dbReference type="PIRSF" id="PIRSF021700">
    <property type="entry name" value="3_dmu_93_MTrfase"/>
    <property type="match status" value="1"/>
</dbReference>
<keyword evidence="3" id="KW-1185">Reference proteome</keyword>
<evidence type="ECO:0000259" key="1">
    <source>
        <dbReference type="Pfam" id="PF06983"/>
    </source>
</evidence>
<dbReference type="EMBL" id="PGGO01000011">
    <property type="protein sequence ID" value="PSH68055.1"/>
    <property type="molecule type" value="Genomic_DNA"/>
</dbReference>